<accession>A0ABM8UEM7</accession>
<keyword evidence="2" id="KW-0732">Signal</keyword>
<feature type="chain" id="PRO_5046298231" description="Lipoprotein" evidence="2">
    <location>
        <begin position="34"/>
        <end position="214"/>
    </location>
</feature>
<dbReference type="Proteomes" id="UP000680116">
    <property type="component" value="Chromosome"/>
</dbReference>
<evidence type="ECO:0008006" key="5">
    <source>
        <dbReference type="Google" id="ProtNLM"/>
    </source>
</evidence>
<dbReference type="EMBL" id="OU015430">
    <property type="protein sequence ID" value="CAG4972088.1"/>
    <property type="molecule type" value="Genomic_DNA"/>
</dbReference>
<proteinExistence type="predicted"/>
<sequence>MLIVTCSRLGARCPRGLRRRVLFLMAISLALMACSGPDRDAGQGGRPGEAPDAGTEMPDAAGDTGTNRDSAPSSTASSDAAAGDSTVGGDGSQIVLAPLGAADIEAAALGGELACSFALAGDAPLLLAMGDVASADPARGLVKVGSYVEPVAAPGGFDAMLDGARFTGAGKTVDIAVTGPAIGGGESPARPATLIYHRADGARRQFVGRWQCGP</sequence>
<feature type="compositionally biased region" description="Low complexity" evidence="1">
    <location>
        <begin position="69"/>
        <end position="85"/>
    </location>
</feature>
<dbReference type="RefSeq" id="WP_215220051.1">
    <property type="nucleotide sequence ID" value="NZ_OU015430.1"/>
</dbReference>
<evidence type="ECO:0000313" key="4">
    <source>
        <dbReference type="Proteomes" id="UP000680116"/>
    </source>
</evidence>
<evidence type="ECO:0000256" key="2">
    <source>
        <dbReference type="SAM" id="SignalP"/>
    </source>
</evidence>
<evidence type="ECO:0000313" key="3">
    <source>
        <dbReference type="EMBL" id="CAG4972088.1"/>
    </source>
</evidence>
<protein>
    <recommendedName>
        <fullName evidence="5">Lipoprotein</fullName>
    </recommendedName>
</protein>
<evidence type="ECO:0000256" key="1">
    <source>
        <dbReference type="SAM" id="MobiDB-lite"/>
    </source>
</evidence>
<feature type="region of interest" description="Disordered" evidence="1">
    <location>
        <begin position="38"/>
        <end position="87"/>
    </location>
</feature>
<organism evidence="3 4">
    <name type="scientific">Novilysobacter luteus</name>
    <dbReference type="NCBI Taxonomy" id="2822368"/>
    <lineage>
        <taxon>Bacteria</taxon>
        <taxon>Pseudomonadati</taxon>
        <taxon>Pseudomonadota</taxon>
        <taxon>Gammaproteobacteria</taxon>
        <taxon>Lysobacterales</taxon>
        <taxon>Lysobacteraceae</taxon>
        <taxon>Novilysobacter</taxon>
    </lineage>
</organism>
<reference evidence="3 4" key="1">
    <citation type="submission" date="2021-04" db="EMBL/GenBank/DDBJ databases">
        <authorList>
            <person name="Rodrigo-Torres L."/>
            <person name="Arahal R. D."/>
            <person name="Lucena T."/>
        </authorList>
    </citation>
    <scope>NUCLEOTIDE SEQUENCE [LARGE SCALE GENOMIC DNA]</scope>
    <source>
        <strain evidence="3 4">CECT 30171</strain>
    </source>
</reference>
<name>A0ABM8UEM7_9GAMM</name>
<feature type="signal peptide" evidence="2">
    <location>
        <begin position="1"/>
        <end position="33"/>
    </location>
</feature>
<gene>
    <name evidence="3" type="ORF">LYB30171_01123</name>
</gene>
<keyword evidence="4" id="KW-1185">Reference proteome</keyword>